<protein>
    <submittedName>
        <fullName evidence="2">YTH domain-containing protein 1</fullName>
    </submittedName>
</protein>
<comment type="caution">
    <text evidence="2">The sequence shown here is derived from an EMBL/GenBank/DDBJ whole genome shotgun (WGS) entry which is preliminary data.</text>
</comment>
<accession>X6P315</accession>
<evidence type="ECO:0000256" key="1">
    <source>
        <dbReference type="SAM" id="MobiDB-lite"/>
    </source>
</evidence>
<dbReference type="AlphaFoldDB" id="X6P315"/>
<sequence length="501" mass="55979">MNVYKGQIEFTMHELEQICDNIFTLCSGIRDNALLLKMFGQMSQGKQVDIGRVESQLGSETSSRGPPPLESFRSVSNFGRLGSISTDFIDELLVDEKTPSEKSKSKLQKIDEASLESNPFSPTAGQGTTNPKIESNATQSTSEKVEPPTLTASATEKVQLEEEEEEKKEEKGNEEENKDNDDNEDYENDAELALDLEALDGDSGFWNELIDSLCTKLSPKGGASVPNGFGTESSGDREAAPPMARRESLLKLPRQRSSLLMSMDPQVINQKKLLQVSHDGMSSKDSSKDEMRLSLDLSPIGFQSLVHASYVAKTSSEEIMNEDNEDLLSMISLSSEFINDFNQDSIMDRRGLSRETTSSVPLPSTFLRLFENILIGKHKKLQHEGMDYFAVLLLVWMIRQSETSHIVRPEVYYHFEKALPSELVIDAHLSKDAVKELKTTIDLKEINKQSKEDDGPKKLGFIQGLKGRGQSSSILNRWGRKLGFKGSRPTRPKRQNTTKKN</sequence>
<evidence type="ECO:0000313" key="2">
    <source>
        <dbReference type="EMBL" id="ETO31952.1"/>
    </source>
</evidence>
<feature type="non-terminal residue" evidence="2">
    <location>
        <position position="501"/>
    </location>
</feature>
<feature type="region of interest" description="Disordered" evidence="1">
    <location>
        <begin position="98"/>
        <end position="185"/>
    </location>
</feature>
<feature type="compositionally biased region" description="Polar residues" evidence="1">
    <location>
        <begin position="115"/>
        <end position="142"/>
    </location>
</feature>
<feature type="compositionally biased region" description="Basic and acidic residues" evidence="1">
    <location>
        <begin position="448"/>
        <end position="457"/>
    </location>
</feature>
<name>X6P315_RETFI</name>
<evidence type="ECO:0000313" key="3">
    <source>
        <dbReference type="Proteomes" id="UP000023152"/>
    </source>
</evidence>
<proteinExistence type="predicted"/>
<feature type="region of interest" description="Disordered" evidence="1">
    <location>
        <begin position="448"/>
        <end position="501"/>
    </location>
</feature>
<feature type="region of interest" description="Disordered" evidence="1">
    <location>
        <begin position="55"/>
        <end position="74"/>
    </location>
</feature>
<feature type="compositionally biased region" description="Basic and acidic residues" evidence="1">
    <location>
        <begin position="98"/>
        <end position="112"/>
    </location>
</feature>
<dbReference type="Proteomes" id="UP000023152">
    <property type="component" value="Unassembled WGS sequence"/>
</dbReference>
<feature type="compositionally biased region" description="Acidic residues" evidence="1">
    <location>
        <begin position="176"/>
        <end position="185"/>
    </location>
</feature>
<organism evidence="2 3">
    <name type="scientific">Reticulomyxa filosa</name>
    <dbReference type="NCBI Taxonomy" id="46433"/>
    <lineage>
        <taxon>Eukaryota</taxon>
        <taxon>Sar</taxon>
        <taxon>Rhizaria</taxon>
        <taxon>Retaria</taxon>
        <taxon>Foraminifera</taxon>
        <taxon>Monothalamids</taxon>
        <taxon>Reticulomyxidae</taxon>
        <taxon>Reticulomyxa</taxon>
    </lineage>
</organism>
<feature type="compositionally biased region" description="Basic residues" evidence="1">
    <location>
        <begin position="478"/>
        <end position="501"/>
    </location>
</feature>
<reference evidence="2 3" key="1">
    <citation type="journal article" date="2013" name="Curr. Biol.">
        <title>The Genome of the Foraminiferan Reticulomyxa filosa.</title>
        <authorList>
            <person name="Glockner G."/>
            <person name="Hulsmann N."/>
            <person name="Schleicher M."/>
            <person name="Noegel A.A."/>
            <person name="Eichinger L."/>
            <person name="Gallinger C."/>
            <person name="Pawlowski J."/>
            <person name="Sierra R."/>
            <person name="Euteneuer U."/>
            <person name="Pillet L."/>
            <person name="Moustafa A."/>
            <person name="Platzer M."/>
            <person name="Groth M."/>
            <person name="Szafranski K."/>
            <person name="Schliwa M."/>
        </authorList>
    </citation>
    <scope>NUCLEOTIDE SEQUENCE [LARGE SCALE GENOMIC DNA]</scope>
</reference>
<keyword evidence="3" id="KW-1185">Reference proteome</keyword>
<dbReference type="EMBL" id="ASPP01004580">
    <property type="protein sequence ID" value="ETO31952.1"/>
    <property type="molecule type" value="Genomic_DNA"/>
</dbReference>
<gene>
    <name evidence="2" type="ORF">RFI_05165</name>
</gene>